<reference evidence="3 4" key="1">
    <citation type="submission" date="2018-10" db="EMBL/GenBank/DDBJ databases">
        <title>Sinomicrobium pectinilyticum sp. nov., a pectinase-producing bacterium isolated from alkaline and saline soil, and emended description of the genus Sinomicrobium.</title>
        <authorList>
            <person name="Cheng B."/>
            <person name="Li C."/>
            <person name="Lai Q."/>
            <person name="Du M."/>
            <person name="Shao Z."/>
            <person name="Xu P."/>
            <person name="Yang C."/>
        </authorList>
    </citation>
    <scope>NUCLEOTIDE SEQUENCE [LARGE SCALE GENOMIC DNA]</scope>
    <source>
        <strain evidence="3 4">5DNS001</strain>
    </source>
</reference>
<feature type="chain" id="PRO_5018193611" evidence="1">
    <location>
        <begin position="21"/>
        <end position="526"/>
    </location>
</feature>
<evidence type="ECO:0000313" key="4">
    <source>
        <dbReference type="Proteomes" id="UP000267469"/>
    </source>
</evidence>
<dbReference type="OrthoDB" id="3965347at2"/>
<feature type="signal peptide" evidence="1">
    <location>
        <begin position="1"/>
        <end position="20"/>
    </location>
</feature>
<keyword evidence="1" id="KW-0732">Signal</keyword>
<gene>
    <name evidence="3" type="ORF">ED312_15635</name>
</gene>
<comment type="caution">
    <text evidence="3">The sequence shown here is derived from an EMBL/GenBank/DDBJ whole genome shotgun (WGS) entry which is preliminary data.</text>
</comment>
<dbReference type="Gene3D" id="2.60.120.260">
    <property type="entry name" value="Galactose-binding domain-like"/>
    <property type="match status" value="1"/>
</dbReference>
<evidence type="ECO:0000313" key="3">
    <source>
        <dbReference type="EMBL" id="RNL83093.1"/>
    </source>
</evidence>
<dbReference type="RefSeq" id="WP_123216954.1">
    <property type="nucleotide sequence ID" value="NZ_RJTM01000107.1"/>
</dbReference>
<dbReference type="AlphaFoldDB" id="A0A3N0E5L0"/>
<protein>
    <submittedName>
        <fullName evidence="3">Discoidin domain-containing protein</fullName>
    </submittedName>
</protein>
<sequence>MKRKIILRMMALMAMVLFYACVPDDTVPETPDNPDEVNYTSDYAYNLNVIYFVSNDRQVNEDYEERISKIMLEGQQFFADWMQHWGYGNKTFGLLKDEIKQRVKIHLIQGEKSSENYPYEGGASAVKEEIDAYFAEHPEEKASDHNLIICAVNEKLDEGEEMEVGVPFYGIGRDAYALDYPGMCYDNLGTGGDVGWKATVWIGGLYHEMGHGLNLPHCGSTLTESESSDYGTSLMGPGNSTFGISPTFLAHSSGAIVNNCQVFSKENKMFYTDTNAHVNALRAYYEDGDIIVSGSYVTDIPVTDITYYHKPGTDPGGYRAVTWVGEPLTDNSFSIRMPVSEFKEKENNEYTFSIILHHENGNNTWTDFNYAFQSDIPDIDISIGQQDVYDKSNWQVTGFSSEETVNEDGAAINILDGSPQTYWHSRWNTDTAGYPHYLVIDTGEELSAKGFVIHQRVGKRAVKAYEIEVSNDNASWETVIQGDLEDTYEQVIELAEETNFRYFRFTAKSSHDGEQFAALAEIGVYY</sequence>
<dbReference type="SUPFAM" id="SSF49785">
    <property type="entry name" value="Galactose-binding domain-like"/>
    <property type="match status" value="1"/>
</dbReference>
<dbReference type="PROSITE" id="PS51257">
    <property type="entry name" value="PROKAR_LIPOPROTEIN"/>
    <property type="match status" value="1"/>
</dbReference>
<keyword evidence="4" id="KW-1185">Reference proteome</keyword>
<evidence type="ECO:0000256" key="1">
    <source>
        <dbReference type="SAM" id="SignalP"/>
    </source>
</evidence>
<dbReference type="InterPro" id="IPR008979">
    <property type="entry name" value="Galactose-bd-like_sf"/>
</dbReference>
<dbReference type="Pfam" id="PF00754">
    <property type="entry name" value="F5_F8_type_C"/>
    <property type="match status" value="1"/>
</dbReference>
<organism evidence="3 4">
    <name type="scientific">Sinomicrobium pectinilyticum</name>
    <dbReference type="NCBI Taxonomy" id="1084421"/>
    <lineage>
        <taxon>Bacteria</taxon>
        <taxon>Pseudomonadati</taxon>
        <taxon>Bacteroidota</taxon>
        <taxon>Flavobacteriia</taxon>
        <taxon>Flavobacteriales</taxon>
        <taxon>Flavobacteriaceae</taxon>
        <taxon>Sinomicrobium</taxon>
    </lineage>
</organism>
<dbReference type="Proteomes" id="UP000267469">
    <property type="component" value="Unassembled WGS sequence"/>
</dbReference>
<proteinExistence type="predicted"/>
<evidence type="ECO:0000259" key="2">
    <source>
        <dbReference type="PROSITE" id="PS50022"/>
    </source>
</evidence>
<name>A0A3N0E5L0_SINP1</name>
<feature type="domain" description="F5/8 type C" evidence="2">
    <location>
        <begin position="376"/>
        <end position="524"/>
    </location>
</feature>
<dbReference type="EMBL" id="RJTM01000107">
    <property type="protein sequence ID" value="RNL83093.1"/>
    <property type="molecule type" value="Genomic_DNA"/>
</dbReference>
<dbReference type="PROSITE" id="PS50022">
    <property type="entry name" value="FA58C_3"/>
    <property type="match status" value="1"/>
</dbReference>
<accession>A0A3N0E5L0</accession>
<dbReference type="InterPro" id="IPR000421">
    <property type="entry name" value="FA58C"/>
</dbReference>